<proteinExistence type="predicted"/>
<feature type="transmembrane region" description="Helical" evidence="1">
    <location>
        <begin position="884"/>
        <end position="901"/>
    </location>
</feature>
<dbReference type="AlphaFoldDB" id="A0A2P9D8S6"/>
<evidence type="ECO:0000313" key="3">
    <source>
        <dbReference type="Proteomes" id="UP000240500"/>
    </source>
</evidence>
<dbReference type="Proteomes" id="UP000240500">
    <property type="component" value="Chromosome 6"/>
</dbReference>
<evidence type="ECO:0000313" key="2">
    <source>
        <dbReference type="EMBL" id="SOV77434.1"/>
    </source>
</evidence>
<evidence type="ECO:0000256" key="1">
    <source>
        <dbReference type="SAM" id="Phobius"/>
    </source>
</evidence>
<organism evidence="2 3">
    <name type="scientific">Plasmodium reichenowi</name>
    <dbReference type="NCBI Taxonomy" id="5854"/>
    <lineage>
        <taxon>Eukaryota</taxon>
        <taxon>Sar</taxon>
        <taxon>Alveolata</taxon>
        <taxon>Apicomplexa</taxon>
        <taxon>Aconoidasida</taxon>
        <taxon>Haemosporida</taxon>
        <taxon>Plasmodiidae</taxon>
        <taxon>Plasmodium</taxon>
        <taxon>Plasmodium (Laverania)</taxon>
    </lineage>
</organism>
<accession>A0A2P9D8S6</accession>
<dbReference type="VEuPathDB" id="PlasmoDB:PRG01_0608500"/>
<keyword evidence="1" id="KW-1133">Transmembrane helix</keyword>
<feature type="transmembrane region" description="Helical" evidence="1">
    <location>
        <begin position="913"/>
        <end position="936"/>
    </location>
</feature>
<reference evidence="2 3" key="1">
    <citation type="submission" date="2016-09" db="EMBL/GenBank/DDBJ databases">
        <authorList>
            <consortium name="Pathogen Informatics"/>
        </authorList>
    </citation>
    <scope>NUCLEOTIDE SEQUENCE [LARGE SCALE GENOMIC DNA]</scope>
</reference>
<dbReference type="EMBL" id="LT969569">
    <property type="protein sequence ID" value="SOV77434.1"/>
    <property type="molecule type" value="Genomic_DNA"/>
</dbReference>
<gene>
    <name evidence="2" type="ORF">PRG01_0608500</name>
</gene>
<protein>
    <submittedName>
        <fullName evidence="2">Uncharacterized protein</fullName>
    </submittedName>
</protein>
<dbReference type="VEuPathDB" id="PlasmoDB:PRCDC_0607600"/>
<dbReference type="OrthoDB" id="370252at2759"/>
<keyword evidence="1" id="KW-0812">Transmembrane</keyword>
<sequence>MNYGLCDTLKKKKNSSSYLLETNEVKKLMMNEGEDMNNFMIKNKINLTKEKNESIKNMKRLILKHPDIFVKTSIVSRELKKNIEENEHIFDDIKKCYEYMKGIFESDEFVEYVKELKYVCDNNNVDNNNIENNNIENNNVDNNNVENNNIENNNVDNNIDDNKHIDGKIPFFYNDSNNFIECNDFINNNISFILNIPFMLYKNNEKNNFKGCIKYIKMSIYINMFLNKYYQYVNYKDIGLLKYLKGYQKRVMKQVEKITEHIYNVIMKSDVIETLKECLLYICVVYDYYKFYKKDDNMDSIKNVLNNNICDYKSIYINNEIYNLNTTEYYNEYIKNTFLMMKHYNIITSVKKYINKHTNHIHDYINVYDIINFFHTQINKLKNMYEYIFTGMDNYLYKHIIYIYYFSVCLINIKIKNNNFVTHNQLSDVNKKDIYILTKMNQYILNNKKNNDHINKYYSNKHVVDYQDNIQNMTNFSYGCNSSDMDDFFLNTFNIAQTKDEKVEENNNIKNVYMLNNNMNKKKTCNEFYPDLHFNNMKYPFLNINSCLFNYMYYYVILKKSKDINGIDPFNDIYKCDEEAVDNNKYIYNNNNNNNMPSDPSDHYDHYNKDEHVNVQKKKKKNKKKGKTSYLDYHINEKSNMFVTYDYEYKDMLKNHNNFIDILYEEERKKKNQRKIKRNIQIKKTNYNNQENHYSCKYNEGEEYYHNKPINFINSNHNEIKKKCYNEYISIQNMIRNYKIKESILNLFEYRKKVEKNKSYESKIYEQLDVSIIFPNILNKLFLVYINNFLQKNNFFFFQNVLLLFSNIEQKIQNKTTTMNNTKHNIQVLYEHIKDEQNRFIHTYHDDFLSITKFNIVNQQKENNIKINTDICKDNIYMEKISTYYEHPFLITYFYNLLFLLKNIKSYIDTSLSYVIINLFENSYTNLIHTIIIIFITNQNVFFTSPLLQYLLQFFFLLIFPFSFYFLSNIFKADFGSSTEKIFKVLSSYGTSL</sequence>
<feature type="transmembrane region" description="Helical" evidence="1">
    <location>
        <begin position="948"/>
        <end position="967"/>
    </location>
</feature>
<name>A0A2P9D8S6_PLARE</name>
<keyword evidence="1" id="KW-0472">Membrane</keyword>